<feature type="region of interest" description="Disordered" evidence="2">
    <location>
        <begin position="1520"/>
        <end position="1576"/>
    </location>
</feature>
<reference evidence="3 4" key="1">
    <citation type="submission" date="2017-04" db="EMBL/GenBank/DDBJ databases">
        <title>Draft genome sequence of Marssonina coronaria NL1: causal agent of apple blotch.</title>
        <authorList>
            <person name="Cheng Q."/>
        </authorList>
    </citation>
    <scope>NUCLEOTIDE SEQUENCE [LARGE SCALE GENOMIC DNA]</scope>
    <source>
        <strain evidence="3 4">NL1</strain>
    </source>
</reference>
<feature type="compositionally biased region" description="Basic and acidic residues" evidence="2">
    <location>
        <begin position="462"/>
        <end position="471"/>
    </location>
</feature>
<feature type="compositionally biased region" description="Polar residues" evidence="2">
    <location>
        <begin position="28"/>
        <end position="53"/>
    </location>
</feature>
<feature type="region of interest" description="Disordered" evidence="2">
    <location>
        <begin position="542"/>
        <end position="572"/>
    </location>
</feature>
<dbReference type="OrthoDB" id="3565404at2759"/>
<keyword evidence="1" id="KW-0175">Coiled coil</keyword>
<feature type="compositionally biased region" description="Polar residues" evidence="2">
    <location>
        <begin position="445"/>
        <end position="461"/>
    </location>
</feature>
<protein>
    <submittedName>
        <fullName evidence="3">Uncharacterized protein</fullName>
    </submittedName>
</protein>
<sequence>MPLNSDVDEGQLMETGYPPGFRTRDPEPNQQDQALSDNNMQQMDSSARESYQSRGEKTQLIDLEIDTQAMHQASNQGTHQDSFASRVDDTQFLTLELDTQVATQPAEDIRRIRGAAKQAESFDEFVNYESYAEQQSTTVADINCSKPPLAESSASAPRFERPITHNPQDLAFDFKFASAKNPIQTPVRVTASHSHPALIGKQQRPHTNLPATSGHIDVDVTTKLQDTDSSSCQPAPSVTVTAQDQEYIRAPMDALRAELPPVATRTSPLTLPYTGHADRNATKLQSSARSAKNLIEPKPYNLETVPPLITSSLSRSHDASLIGRTSSSTTGADNAVPDLKELPHRRHDEFVHPPPTTTQNAGPDSRIPREWPVQVEIVEHSTTLREPLTPLREKQNGRPLRVLSKGRRSSVNNARVPFPEAAAPQSRRRHPLQDSNENHHHYNKSEPQVSLGQNAVASNSGRAREPGRDESQGSSFQARPSPLYKPDTPHSRKDLRQGSICTEEIVHNDLFEQKNASPELPARDISTHTAALALSPVNHPQQLSAHNQLPGDNGGTAHPHAPSSMGINQDYSDHSECTLADTDARASSEELNVDSQCEQEYSPDPVNTDQIQDHPDSVSTLEGQGAFGAHENQDEPEAHASESLPRAHSIARPESRRSNQGKTRGGFSGEPAPQRNHRIFGPQSDTSKITKLSNRQLSVKNAARSRSPAPQAGPMLAGYQKFLKTGEQYAEAVDGFEQQRIIIESQHLDILKLQYENDSSRQKFEALEAEKETLKQKVQRIAEISSKYKSHMNDVVRSQKYLNAQAAIIRKSESAAQLAIKTKIEAIQLEIKATVKEVKDQGCNVEDLAKKLSLAFYEKRKLAEEKAKIEREKDTLQTLVDTEKKTNGTLRVELERLHLDLSRETHSKNQLGDLLQSQSTVYKELVGQLNQLPGVFSDRLQQEGVLASILSAESATHAKIDTVTSRISALISDKLEPPDTLAKLIEHSFSRLENREKDSKAGHLSFLEANSKALEGLRESLGQLRLDKDSEVRYIGRIANLERSKETLVSDKIAREQEIQILIQQLKELRRDQEDLRSQLSSRTEELAAAHTAPQEDPRLEVKIQELESAKTALAGQLEAASQEASKAKDETCSLQRFAQLKEQQAKELEERLSDAQGKIKGFGEKQSRYIAAKEHEIKVVCQDLTKKAEIQKATMKLKLESEVKNIEQKYKEKDAELSLAKQEIQRLQAEHDASADVSANLQHDDSQFLEKASKLVAQMKQMKVQNRKFSDELFRSVWTVKNESAEIQKMVQTAMNEPGQVIEAAVRKQRDIEAKIRGASLAEMEIDSLKEQKGLLQTKVKSLSETVARHNQLALAGPDKVLPSANMTPVMLPPAQDVLQRTGSKFFLRSEGYRIHGESQETSRNGASSGVGTPEETLRQQLRMTDSRSMFKPGGIAQSSAARNASAATPQIHGSRHQNLVEYASASHASARAQVSILQNSTEHIKPFSEMTPSSQTSASSLTDLDSLMDRIFAEDDHGLASNDETSADRTSGDQPQEKIVRHNLGMKTPNEASMKPLKSAMKRPTATRSNAPSVNTLNNALAGLRNFDVAHKTLRHERRPESFVGAVSGGRIGSISVASSSLLQTSEKKRLPEDQSLLIAEDNSSQKKRSSSNGSDATEPAQKRRLASRKPSRSIIPDSQGV</sequence>
<feature type="compositionally biased region" description="Basic residues" evidence="2">
    <location>
        <begin position="1665"/>
        <end position="1674"/>
    </location>
</feature>
<feature type="coiled-coil region" evidence="1">
    <location>
        <begin position="750"/>
        <end position="787"/>
    </location>
</feature>
<evidence type="ECO:0000256" key="1">
    <source>
        <dbReference type="SAM" id="Coils"/>
    </source>
</evidence>
<feature type="region of interest" description="Disordered" evidence="2">
    <location>
        <begin position="382"/>
        <end position="497"/>
    </location>
</feature>
<feature type="compositionally biased region" description="Acidic residues" evidence="2">
    <location>
        <begin position="1"/>
        <end position="11"/>
    </location>
</feature>
<feature type="region of interest" description="Disordered" evidence="2">
    <location>
        <begin position="322"/>
        <end position="369"/>
    </location>
</feature>
<feature type="region of interest" description="Disordered" evidence="2">
    <location>
        <begin position="695"/>
        <end position="714"/>
    </location>
</feature>
<dbReference type="EMBL" id="MZNU01000309">
    <property type="protein sequence ID" value="OWP00726.1"/>
    <property type="molecule type" value="Genomic_DNA"/>
</dbReference>
<gene>
    <name evidence="3" type="ORF">B2J93_1329</name>
</gene>
<feature type="region of interest" description="Disordered" evidence="2">
    <location>
        <begin position="1077"/>
        <end position="1097"/>
    </location>
</feature>
<feature type="region of interest" description="Disordered" evidence="2">
    <location>
        <begin position="1623"/>
        <end position="1684"/>
    </location>
</feature>
<feature type="compositionally biased region" description="Polar residues" evidence="2">
    <location>
        <begin position="323"/>
        <end position="332"/>
    </location>
</feature>
<evidence type="ECO:0000313" key="3">
    <source>
        <dbReference type="EMBL" id="OWP00726.1"/>
    </source>
</evidence>
<feature type="region of interest" description="Disordered" evidence="2">
    <location>
        <begin position="1"/>
        <end position="59"/>
    </location>
</feature>
<feature type="compositionally biased region" description="Polar residues" evidence="2">
    <location>
        <begin position="1403"/>
        <end position="1412"/>
    </location>
</feature>
<feature type="coiled-coil region" evidence="1">
    <location>
        <begin position="859"/>
        <end position="886"/>
    </location>
</feature>
<keyword evidence="4" id="KW-1185">Reference proteome</keyword>
<dbReference type="InParanoid" id="A0A218Z0C9"/>
<feature type="compositionally biased region" description="Basic and acidic residues" evidence="2">
    <location>
        <begin position="631"/>
        <end position="640"/>
    </location>
</feature>
<feature type="region of interest" description="Disordered" evidence="2">
    <location>
        <begin position="585"/>
        <end position="690"/>
    </location>
</feature>
<dbReference type="STRING" id="503106.A0A218Z0C9"/>
<proteinExistence type="predicted"/>
<feature type="compositionally biased region" description="Basic and acidic residues" evidence="2">
    <location>
        <begin position="487"/>
        <end position="496"/>
    </location>
</feature>
<feature type="compositionally biased region" description="Polar residues" evidence="2">
    <location>
        <begin position="1420"/>
        <end position="1429"/>
    </location>
</feature>
<feature type="compositionally biased region" description="Basic and acidic residues" evidence="2">
    <location>
        <begin position="1528"/>
        <end position="1542"/>
    </location>
</feature>
<feature type="compositionally biased region" description="Low complexity" evidence="2">
    <location>
        <begin position="1438"/>
        <end position="1449"/>
    </location>
</feature>
<evidence type="ECO:0000313" key="4">
    <source>
        <dbReference type="Proteomes" id="UP000242519"/>
    </source>
</evidence>
<organism evidence="3 4">
    <name type="scientific">Diplocarpon coronariae</name>
    <dbReference type="NCBI Taxonomy" id="2795749"/>
    <lineage>
        <taxon>Eukaryota</taxon>
        <taxon>Fungi</taxon>
        <taxon>Dikarya</taxon>
        <taxon>Ascomycota</taxon>
        <taxon>Pezizomycotina</taxon>
        <taxon>Leotiomycetes</taxon>
        <taxon>Helotiales</taxon>
        <taxon>Drepanopezizaceae</taxon>
        <taxon>Diplocarpon</taxon>
    </lineage>
</organism>
<dbReference type="Proteomes" id="UP000242519">
    <property type="component" value="Unassembled WGS sequence"/>
</dbReference>
<feature type="compositionally biased region" description="Polar residues" evidence="2">
    <location>
        <begin position="589"/>
        <end position="610"/>
    </location>
</feature>
<comment type="caution">
    <text evidence="3">The sequence shown here is derived from an EMBL/GenBank/DDBJ whole genome shotgun (WGS) entry which is preliminary data.</text>
</comment>
<feature type="compositionally biased region" description="Basic and acidic residues" evidence="2">
    <location>
        <begin position="338"/>
        <end position="351"/>
    </location>
</feature>
<feature type="region of interest" description="Disordered" evidence="2">
    <location>
        <begin position="1396"/>
        <end position="1455"/>
    </location>
</feature>
<feature type="coiled-coil region" evidence="1">
    <location>
        <begin position="1197"/>
        <end position="1231"/>
    </location>
</feature>
<evidence type="ECO:0000256" key="2">
    <source>
        <dbReference type="SAM" id="MobiDB-lite"/>
    </source>
</evidence>
<name>A0A218Z0C9_9HELO</name>
<accession>A0A218Z0C9</accession>